<sequence length="188" mass="19948">MPRAGLSPDAVVEIALTLVDEKGPEALSLAAVADRAGVAAPSLYKHIGSLAELRELMALRVLRETTAVFSAVVMGRSRDDAVAALMRAYRGYVVDHPGRYALVPLDPMHRDDLAGAARELLDVFFAVLRGYGLDEVAAVHATRRMRVAAHGFATLEAGGGFGLAEDVDTTYEQVIAMVLASLSQGSTQ</sequence>
<dbReference type="InterPro" id="IPR001647">
    <property type="entry name" value="HTH_TetR"/>
</dbReference>
<comment type="caution">
    <text evidence="6">The sequence shown here is derived from an EMBL/GenBank/DDBJ whole genome shotgun (WGS) entry which is preliminary data.</text>
</comment>
<reference evidence="6" key="1">
    <citation type="submission" date="2021-01" db="EMBL/GenBank/DDBJ databases">
        <title>Whole genome shotgun sequence of Actinoplanes nipponensis NBRC 14063.</title>
        <authorList>
            <person name="Komaki H."/>
            <person name="Tamura T."/>
        </authorList>
    </citation>
    <scope>NUCLEOTIDE SEQUENCE</scope>
    <source>
        <strain evidence="6">NBRC 14063</strain>
    </source>
</reference>
<evidence type="ECO:0000313" key="7">
    <source>
        <dbReference type="Proteomes" id="UP000647172"/>
    </source>
</evidence>
<dbReference type="Gene3D" id="1.10.357.10">
    <property type="entry name" value="Tetracycline Repressor, domain 2"/>
    <property type="match status" value="1"/>
</dbReference>
<keyword evidence="7" id="KW-1185">Reference proteome</keyword>
<dbReference type="SUPFAM" id="SSF46689">
    <property type="entry name" value="Homeodomain-like"/>
    <property type="match status" value="1"/>
</dbReference>
<dbReference type="Proteomes" id="UP000647172">
    <property type="component" value="Unassembled WGS sequence"/>
</dbReference>
<dbReference type="PROSITE" id="PS50977">
    <property type="entry name" value="HTH_TETR_2"/>
    <property type="match status" value="1"/>
</dbReference>
<dbReference type="Pfam" id="PF13305">
    <property type="entry name" value="TetR_C_33"/>
    <property type="match status" value="1"/>
</dbReference>
<keyword evidence="1" id="KW-0805">Transcription regulation</keyword>
<dbReference type="RefSeq" id="WP_203773048.1">
    <property type="nucleotide sequence ID" value="NZ_BAAAYJ010000091.1"/>
</dbReference>
<dbReference type="InterPro" id="IPR036271">
    <property type="entry name" value="Tet_transcr_reg_TetR-rel_C_sf"/>
</dbReference>
<evidence type="ECO:0000256" key="1">
    <source>
        <dbReference type="ARBA" id="ARBA00023015"/>
    </source>
</evidence>
<protein>
    <submittedName>
        <fullName evidence="6">TetR family transcriptional regulator</fullName>
    </submittedName>
</protein>
<proteinExistence type="predicted"/>
<keyword evidence="3" id="KW-0804">Transcription</keyword>
<evidence type="ECO:0000259" key="5">
    <source>
        <dbReference type="PROSITE" id="PS50977"/>
    </source>
</evidence>
<evidence type="ECO:0000256" key="4">
    <source>
        <dbReference type="PROSITE-ProRule" id="PRU00335"/>
    </source>
</evidence>
<organism evidence="6 7">
    <name type="scientific">Actinoplanes nipponensis</name>
    <dbReference type="NCBI Taxonomy" id="135950"/>
    <lineage>
        <taxon>Bacteria</taxon>
        <taxon>Bacillati</taxon>
        <taxon>Actinomycetota</taxon>
        <taxon>Actinomycetes</taxon>
        <taxon>Micromonosporales</taxon>
        <taxon>Micromonosporaceae</taxon>
        <taxon>Actinoplanes</taxon>
    </lineage>
</organism>
<name>A0A919JK35_9ACTN</name>
<dbReference type="InterPro" id="IPR009057">
    <property type="entry name" value="Homeodomain-like_sf"/>
</dbReference>
<feature type="domain" description="HTH tetR-type" evidence="5">
    <location>
        <begin position="5"/>
        <end position="65"/>
    </location>
</feature>
<dbReference type="Pfam" id="PF00440">
    <property type="entry name" value="TetR_N"/>
    <property type="match status" value="1"/>
</dbReference>
<feature type="DNA-binding region" description="H-T-H motif" evidence="4">
    <location>
        <begin position="28"/>
        <end position="47"/>
    </location>
</feature>
<keyword evidence="2 4" id="KW-0238">DNA-binding</keyword>
<dbReference type="GO" id="GO:0003677">
    <property type="term" value="F:DNA binding"/>
    <property type="evidence" value="ECO:0007669"/>
    <property type="project" value="UniProtKB-UniRule"/>
</dbReference>
<dbReference type="Gene3D" id="1.10.10.60">
    <property type="entry name" value="Homeodomain-like"/>
    <property type="match status" value="1"/>
</dbReference>
<evidence type="ECO:0000256" key="3">
    <source>
        <dbReference type="ARBA" id="ARBA00023163"/>
    </source>
</evidence>
<dbReference type="EMBL" id="BOMQ01000063">
    <property type="protein sequence ID" value="GIE52016.1"/>
    <property type="molecule type" value="Genomic_DNA"/>
</dbReference>
<dbReference type="InterPro" id="IPR025996">
    <property type="entry name" value="MT1864/Rv1816-like_C"/>
</dbReference>
<evidence type="ECO:0000313" key="6">
    <source>
        <dbReference type="EMBL" id="GIE52016.1"/>
    </source>
</evidence>
<evidence type="ECO:0000256" key="2">
    <source>
        <dbReference type="ARBA" id="ARBA00023125"/>
    </source>
</evidence>
<dbReference type="AlphaFoldDB" id="A0A919JK35"/>
<gene>
    <name evidence="6" type="ORF">Ani05nite_55500</name>
</gene>
<dbReference type="SUPFAM" id="SSF48498">
    <property type="entry name" value="Tetracyclin repressor-like, C-terminal domain"/>
    <property type="match status" value="1"/>
</dbReference>
<accession>A0A919JK35</accession>